<reference evidence="4" key="1">
    <citation type="submission" date="2022-08" db="EMBL/GenBank/DDBJ databases">
        <authorList>
            <person name="Tistechok S."/>
            <person name="Samborskyy M."/>
            <person name="Roman I."/>
        </authorList>
    </citation>
    <scope>NUCLEOTIDE SEQUENCE</scope>
    <source>
        <strain evidence="4">DSM 103496</strain>
    </source>
</reference>
<dbReference type="SUPFAM" id="SSF52540">
    <property type="entry name" value="P-loop containing nucleoside triphosphate hydrolases"/>
    <property type="match status" value="1"/>
</dbReference>
<dbReference type="InterPro" id="IPR036388">
    <property type="entry name" value="WH-like_DNA-bd_sf"/>
</dbReference>
<dbReference type="SUPFAM" id="SSF48452">
    <property type="entry name" value="TPR-like"/>
    <property type="match status" value="1"/>
</dbReference>
<comment type="caution">
    <text evidence="4">The sequence shown here is derived from an EMBL/GenBank/DDBJ whole genome shotgun (WGS) entry which is preliminary data.</text>
</comment>
<dbReference type="InterPro" id="IPR016032">
    <property type="entry name" value="Sig_transdc_resp-reg_C-effctor"/>
</dbReference>
<keyword evidence="2" id="KW-0067">ATP-binding</keyword>
<sequence length="1035" mass="110900">MAEQDPDDHVRRQLRTLQRVVGGPTDAVLARRSGVAAATFSEVMSGKRRPREEFVAKVVSGCLVVARASGHAPLDERRVLRALRLPGHTASDSGILERDDDLSRCSAVLESVRTRAGATIVVEGPAGIGKSEVVARVCAEAAVRGIVPLAVRGNQRDRTLAFGAARTLLARWVAGRGAREREALFAGAAAFARVPLGLPHPRGTGATSVIGLTEALYWLVVNATSLLGAGHREDGLLLAVDDAHWVDDESLHWLEFLGDRLSGLPVVLLLANRPHEGTPAPARIALHAAEVVRPLPLGPDAVRTIVGHTLLPRRTTREPDARFCAELLRHSGGNPFYLRWMLDVARERGLAPTAVNADAVGTLTPRHVVLHVAERLHDLGPAARRLAHAIAVLGPGRALRHAARLAHLTPDEAKLQYDRLCAAAILHPGPAVDFRHPIIRAAVYDAIDPSRRGDAHLAAAELLHGEDADAYAVAAHLLAVHPAANPWVVERMTAVAASAAESGLSATAARYLKRAIDEPPPASSVCRVRLRYGQALALGEVAVALPELRAAYDQAPDDVLLTEAAIALAKTHGYADQLGDAVRLLDAALDRCRDEPLRERLLAEQVLWATWWADDPLRSDRTGLLDRIAPALPGTTHPQRLLITAHAWSLVQRGEPLAGAVAAVERVVRRGVVFADADQGMEVATMTAFVHLYSEHQDIAHDLFDQGVDEFDRHGWHGTHLAFAHTNRGQAALLTGRLADAVADADIALRIADRSGTGTPAQWFATGTLVQALLARGDVDRAAAVCAARNYRGPLPDALILPVPRAVLGALLLARGDHDQAVGALREACRWLDAAPLRNPAVCPAHLDLALALRFSAPHEAHEIAVAAHRRAERFGNTSTSGQALRVLAALRPDTELDLLEESARLLENSPNRWQRLLTLTDLGSAFLRSDRAADARRTLGEALVAADECGAVALRDVVARGLGRTGVTPDGPKPVNLVSPRLRRVAHLAAEGRSEADIAHRTALGLDTTTALVHEAHERFGATSRAELRRALHA</sequence>
<dbReference type="Pfam" id="PF13191">
    <property type="entry name" value="AAA_16"/>
    <property type="match status" value="1"/>
</dbReference>
<dbReference type="Gene3D" id="1.10.10.10">
    <property type="entry name" value="Winged helix-like DNA-binding domain superfamily/Winged helix DNA-binding domain"/>
    <property type="match status" value="1"/>
</dbReference>
<dbReference type="SUPFAM" id="SSF46894">
    <property type="entry name" value="C-terminal effector domain of the bipartite response regulators"/>
    <property type="match status" value="1"/>
</dbReference>
<dbReference type="PANTHER" id="PTHR16305">
    <property type="entry name" value="TESTICULAR SOLUBLE ADENYLYL CYCLASE"/>
    <property type="match status" value="1"/>
</dbReference>
<evidence type="ECO:0000259" key="3">
    <source>
        <dbReference type="SMART" id="SM00421"/>
    </source>
</evidence>
<dbReference type="InterPro" id="IPR027417">
    <property type="entry name" value="P-loop_NTPase"/>
</dbReference>
<dbReference type="PANTHER" id="PTHR16305:SF35">
    <property type="entry name" value="TRANSCRIPTIONAL ACTIVATOR DOMAIN"/>
    <property type="match status" value="1"/>
</dbReference>
<dbReference type="GO" id="GO:0006355">
    <property type="term" value="P:regulation of DNA-templated transcription"/>
    <property type="evidence" value="ECO:0007669"/>
    <property type="project" value="InterPro"/>
</dbReference>
<dbReference type="SMART" id="SM00421">
    <property type="entry name" value="HTH_LUXR"/>
    <property type="match status" value="1"/>
</dbReference>
<dbReference type="Gene3D" id="1.25.40.10">
    <property type="entry name" value="Tetratricopeptide repeat domain"/>
    <property type="match status" value="1"/>
</dbReference>
<protein>
    <submittedName>
        <fullName evidence="4">AAA family ATPase</fullName>
    </submittedName>
</protein>
<gene>
    <name evidence="4" type="ORF">NZH93_01970</name>
</gene>
<feature type="domain" description="HTH luxR-type" evidence="3">
    <location>
        <begin position="976"/>
        <end position="1033"/>
    </location>
</feature>
<organism evidence="4 5">
    <name type="scientific">Umezawaea endophytica</name>
    <dbReference type="NCBI Taxonomy" id="1654476"/>
    <lineage>
        <taxon>Bacteria</taxon>
        <taxon>Bacillati</taxon>
        <taxon>Actinomycetota</taxon>
        <taxon>Actinomycetes</taxon>
        <taxon>Pseudonocardiales</taxon>
        <taxon>Pseudonocardiaceae</taxon>
        <taxon>Umezawaea</taxon>
    </lineage>
</organism>
<dbReference type="InterPro" id="IPR011990">
    <property type="entry name" value="TPR-like_helical_dom_sf"/>
</dbReference>
<proteinExistence type="predicted"/>
<keyword evidence="1" id="KW-0547">Nucleotide-binding</keyword>
<dbReference type="GO" id="GO:0003677">
    <property type="term" value="F:DNA binding"/>
    <property type="evidence" value="ECO:0007669"/>
    <property type="project" value="InterPro"/>
</dbReference>
<dbReference type="GO" id="GO:0004016">
    <property type="term" value="F:adenylate cyclase activity"/>
    <property type="evidence" value="ECO:0007669"/>
    <property type="project" value="TreeGrafter"/>
</dbReference>
<evidence type="ECO:0000313" key="5">
    <source>
        <dbReference type="Proteomes" id="UP001141259"/>
    </source>
</evidence>
<evidence type="ECO:0000256" key="2">
    <source>
        <dbReference type="ARBA" id="ARBA00022840"/>
    </source>
</evidence>
<keyword evidence="5" id="KW-1185">Reference proteome</keyword>
<dbReference type="InterPro" id="IPR000792">
    <property type="entry name" value="Tscrpt_reg_LuxR_C"/>
</dbReference>
<dbReference type="EMBL" id="JANYMP010000001">
    <property type="protein sequence ID" value="MCS7475604.1"/>
    <property type="molecule type" value="Genomic_DNA"/>
</dbReference>
<dbReference type="GO" id="GO:0005737">
    <property type="term" value="C:cytoplasm"/>
    <property type="evidence" value="ECO:0007669"/>
    <property type="project" value="TreeGrafter"/>
</dbReference>
<accession>A0A9X2ZXQ2</accession>
<dbReference type="GO" id="GO:0005524">
    <property type="term" value="F:ATP binding"/>
    <property type="evidence" value="ECO:0007669"/>
    <property type="project" value="UniProtKB-KW"/>
</dbReference>
<evidence type="ECO:0000313" key="4">
    <source>
        <dbReference type="EMBL" id="MCS7475604.1"/>
    </source>
</evidence>
<evidence type="ECO:0000256" key="1">
    <source>
        <dbReference type="ARBA" id="ARBA00022741"/>
    </source>
</evidence>
<dbReference type="AlphaFoldDB" id="A0A9X2ZXQ2"/>
<dbReference type="InterPro" id="IPR041664">
    <property type="entry name" value="AAA_16"/>
</dbReference>
<dbReference type="RefSeq" id="WP_259621116.1">
    <property type="nucleotide sequence ID" value="NZ_JANYMP010000001.1"/>
</dbReference>
<name>A0A9X2ZXQ2_9PSEU</name>
<dbReference type="Proteomes" id="UP001141259">
    <property type="component" value="Unassembled WGS sequence"/>
</dbReference>